<reference evidence="1 2" key="1">
    <citation type="submission" date="2018-03" db="EMBL/GenBank/DDBJ databases">
        <title>Draft genome sequence of Rohu Carp (Labeo rohita).</title>
        <authorList>
            <person name="Das P."/>
            <person name="Kushwaha B."/>
            <person name="Joshi C.G."/>
            <person name="Kumar D."/>
            <person name="Nagpure N.S."/>
            <person name="Sahoo L."/>
            <person name="Das S.P."/>
            <person name="Bit A."/>
            <person name="Patnaik S."/>
            <person name="Meher P.K."/>
            <person name="Jayasankar P."/>
            <person name="Koringa P.G."/>
            <person name="Patel N.V."/>
            <person name="Hinsu A.T."/>
            <person name="Kumar R."/>
            <person name="Pandey M."/>
            <person name="Agarwal S."/>
            <person name="Srivastava S."/>
            <person name="Singh M."/>
            <person name="Iquebal M.A."/>
            <person name="Jaiswal S."/>
            <person name="Angadi U.B."/>
            <person name="Kumar N."/>
            <person name="Raza M."/>
            <person name="Shah T.M."/>
            <person name="Rai A."/>
            <person name="Jena J.K."/>
        </authorList>
    </citation>
    <scope>NUCLEOTIDE SEQUENCE [LARGE SCALE GENOMIC DNA]</scope>
    <source>
        <strain evidence="1">DASCIFA01</strain>
        <tissue evidence="1">Testis</tissue>
    </source>
</reference>
<evidence type="ECO:0000313" key="2">
    <source>
        <dbReference type="Proteomes" id="UP000290572"/>
    </source>
</evidence>
<dbReference type="STRING" id="84645.A0A498M4Y4"/>
<accession>A0A498M4Y4</accession>
<evidence type="ECO:0000313" key="1">
    <source>
        <dbReference type="EMBL" id="RXN15938.1"/>
    </source>
</evidence>
<name>A0A498M4Y4_LABRO</name>
<proteinExistence type="predicted"/>
<dbReference type="PANTHER" id="PTHR47510:SF3">
    <property type="entry name" value="ENDO_EXONUCLEASE_PHOSPHATASE DOMAIN-CONTAINING PROTEIN"/>
    <property type="match status" value="1"/>
</dbReference>
<protein>
    <submittedName>
        <fullName evidence="1">Uncharacterized protein</fullName>
    </submittedName>
</protein>
<organism evidence="1 2">
    <name type="scientific">Labeo rohita</name>
    <name type="common">Indian major carp</name>
    <name type="synonym">Cyprinus rohita</name>
    <dbReference type="NCBI Taxonomy" id="84645"/>
    <lineage>
        <taxon>Eukaryota</taxon>
        <taxon>Metazoa</taxon>
        <taxon>Chordata</taxon>
        <taxon>Craniata</taxon>
        <taxon>Vertebrata</taxon>
        <taxon>Euteleostomi</taxon>
        <taxon>Actinopterygii</taxon>
        <taxon>Neopterygii</taxon>
        <taxon>Teleostei</taxon>
        <taxon>Ostariophysi</taxon>
        <taxon>Cypriniformes</taxon>
        <taxon>Cyprinidae</taxon>
        <taxon>Labeoninae</taxon>
        <taxon>Labeonini</taxon>
        <taxon>Labeo</taxon>
    </lineage>
</organism>
<comment type="caution">
    <text evidence="1">The sequence shown here is derived from an EMBL/GenBank/DDBJ whole genome shotgun (WGS) entry which is preliminary data.</text>
</comment>
<gene>
    <name evidence="1" type="ORF">ROHU_008560</name>
</gene>
<dbReference type="EMBL" id="QBIY01012817">
    <property type="protein sequence ID" value="RXN15938.1"/>
    <property type="molecule type" value="Genomic_DNA"/>
</dbReference>
<sequence length="184" mass="20997">MLQDALEDVDWDMFQASANDVNEFTDVAVSFVSMLEEEIIPTVRIRKFPNQKPWVDRSIRAAVNARTVTYNSGLATGDMSAYKAASCGVRRAVRDAKRRYWERLESHFHQGDTQSMWQGLRTITDYKTKDTEMINADSAFANELNEFFARFEVSQEASANYSLITEDGDVISEEHTFSIAEKDV</sequence>
<dbReference type="AlphaFoldDB" id="A0A498M4Y4"/>
<dbReference type="PANTHER" id="PTHR47510">
    <property type="entry name" value="REVERSE TRANSCRIPTASE DOMAIN-CONTAINING PROTEIN"/>
    <property type="match status" value="1"/>
</dbReference>
<dbReference type="Proteomes" id="UP000290572">
    <property type="component" value="Unassembled WGS sequence"/>
</dbReference>
<keyword evidence="2" id="KW-1185">Reference proteome</keyword>